<reference evidence="2 3" key="1">
    <citation type="submission" date="2016-12" db="EMBL/GenBank/DDBJ databases">
        <authorList>
            <person name="Song W.-J."/>
            <person name="Kurnit D.M."/>
        </authorList>
    </citation>
    <scope>NUCLEOTIDE SEQUENCE [LARGE SCALE GENOMIC DNA]</scope>
    <source>
        <strain evidence="2 3">HSG9</strain>
    </source>
</reference>
<keyword evidence="1" id="KW-0732">Signal</keyword>
<organism evidence="2 3">
    <name type="scientific">Croceivirga radicis</name>
    <dbReference type="NCBI Taxonomy" id="1929488"/>
    <lineage>
        <taxon>Bacteria</taxon>
        <taxon>Pseudomonadati</taxon>
        <taxon>Bacteroidota</taxon>
        <taxon>Flavobacteriia</taxon>
        <taxon>Flavobacteriales</taxon>
        <taxon>Flavobacteriaceae</taxon>
        <taxon>Croceivirga</taxon>
    </lineage>
</organism>
<evidence type="ECO:0000313" key="2">
    <source>
        <dbReference type="EMBL" id="OQD43309.1"/>
    </source>
</evidence>
<gene>
    <name evidence="2" type="ORF">BUL40_05585</name>
</gene>
<comment type="caution">
    <text evidence="2">The sequence shown here is derived from an EMBL/GenBank/DDBJ whole genome shotgun (WGS) entry which is preliminary data.</text>
</comment>
<dbReference type="Proteomes" id="UP000191680">
    <property type="component" value="Unassembled WGS sequence"/>
</dbReference>
<sequence length="583" mass="67736">MKNTLANILLFLGPLFCMAQYVVKDIEEVSNLTSLSQERVYISVSENVFLPGEYLYYQFYCFNSANSKLSKISSVAYIELIDQNNEIIIQQKLRLENGLAQGDFFIPVDVQTGNYRLIGYTYWMANLTMKQAFVKDIYIINPYKDSNKLKIVEDDELNFLNKTITNSSTKDLQIILETKLVKTREKVSFSIRNFKDYLGNGTYTIKVVKEPEFLQLENKYAVDYKSYFIKSAKQLNIKIGDTINLPEQRGELFYGQVKDNKGSKVTNQMVVLSSPGKESILKYARTNSEGFYYTYIKKPYRLNRMVVQPLNATDSINIEWGLKKTIEKAAFSPKEIVLRKRDINKIKQRSIYNQIENQFFEVKPDSILIGDRIDPFDGGIPEVVYLDDYTRFNTLEETLVEILNNAGYRKNGNGIDYIRILQDFEKVTEDYNNYPSIVLIDGVFIPNHESIREYNAHKIKSISLIRDQFVLGNKDYQGVMAIETFDGDFYENYVPPIGINKSIETPISKKQYYTQSYDNLEETYKNVPDYRRILMWEPSFEINKEISTFSFYTSDIKGDFKIILDGFTSYGKPIFLSQSFSVE</sequence>
<dbReference type="EMBL" id="MTBC01000003">
    <property type="protein sequence ID" value="OQD43309.1"/>
    <property type="molecule type" value="Genomic_DNA"/>
</dbReference>
<feature type="chain" id="PRO_5011963448" description="Macroglobulin domain-containing protein" evidence="1">
    <location>
        <begin position="20"/>
        <end position="583"/>
    </location>
</feature>
<evidence type="ECO:0000313" key="3">
    <source>
        <dbReference type="Proteomes" id="UP000191680"/>
    </source>
</evidence>
<proteinExistence type="predicted"/>
<dbReference type="RefSeq" id="WP_080318423.1">
    <property type="nucleotide sequence ID" value="NZ_MTBC01000003.1"/>
</dbReference>
<dbReference type="OrthoDB" id="679547at2"/>
<keyword evidence="3" id="KW-1185">Reference proteome</keyword>
<accession>A0A1V6LT73</accession>
<evidence type="ECO:0008006" key="4">
    <source>
        <dbReference type="Google" id="ProtNLM"/>
    </source>
</evidence>
<evidence type="ECO:0000256" key="1">
    <source>
        <dbReference type="SAM" id="SignalP"/>
    </source>
</evidence>
<dbReference type="Gene3D" id="2.60.40.1930">
    <property type="match status" value="1"/>
</dbReference>
<feature type="signal peptide" evidence="1">
    <location>
        <begin position="1"/>
        <end position="19"/>
    </location>
</feature>
<protein>
    <recommendedName>
        <fullName evidence="4">Macroglobulin domain-containing protein</fullName>
    </recommendedName>
</protein>
<dbReference type="AlphaFoldDB" id="A0A1V6LT73"/>
<name>A0A1V6LT73_9FLAO</name>